<feature type="compositionally biased region" description="Polar residues" evidence="1">
    <location>
        <begin position="1730"/>
        <end position="1741"/>
    </location>
</feature>
<feature type="compositionally biased region" description="Polar residues" evidence="1">
    <location>
        <begin position="1575"/>
        <end position="1593"/>
    </location>
</feature>
<feature type="region of interest" description="Disordered" evidence="1">
    <location>
        <begin position="363"/>
        <end position="510"/>
    </location>
</feature>
<feature type="compositionally biased region" description="Basic residues" evidence="1">
    <location>
        <begin position="2664"/>
        <end position="2676"/>
    </location>
</feature>
<feature type="compositionally biased region" description="Polar residues" evidence="1">
    <location>
        <begin position="2313"/>
        <end position="2325"/>
    </location>
</feature>
<organism evidence="2 3">
    <name type="scientific">Capsella rubella</name>
    <dbReference type="NCBI Taxonomy" id="81985"/>
    <lineage>
        <taxon>Eukaryota</taxon>
        <taxon>Viridiplantae</taxon>
        <taxon>Streptophyta</taxon>
        <taxon>Embryophyta</taxon>
        <taxon>Tracheophyta</taxon>
        <taxon>Spermatophyta</taxon>
        <taxon>Magnoliopsida</taxon>
        <taxon>eudicotyledons</taxon>
        <taxon>Gunneridae</taxon>
        <taxon>Pentapetalae</taxon>
        <taxon>rosids</taxon>
        <taxon>malvids</taxon>
        <taxon>Brassicales</taxon>
        <taxon>Brassicaceae</taxon>
        <taxon>Camelineae</taxon>
        <taxon>Capsella</taxon>
    </lineage>
</organism>
<feature type="compositionally biased region" description="Polar residues" evidence="1">
    <location>
        <begin position="1473"/>
        <end position="1484"/>
    </location>
</feature>
<feature type="compositionally biased region" description="Basic and acidic residues" evidence="1">
    <location>
        <begin position="1655"/>
        <end position="1665"/>
    </location>
</feature>
<feature type="region of interest" description="Disordered" evidence="1">
    <location>
        <begin position="1338"/>
        <end position="1614"/>
    </location>
</feature>
<feature type="region of interest" description="Disordered" evidence="1">
    <location>
        <begin position="2336"/>
        <end position="2355"/>
    </location>
</feature>
<feature type="compositionally biased region" description="Basic and acidic residues" evidence="1">
    <location>
        <begin position="2227"/>
        <end position="2238"/>
    </location>
</feature>
<feature type="region of interest" description="Disordered" evidence="1">
    <location>
        <begin position="1836"/>
        <end position="1941"/>
    </location>
</feature>
<feature type="compositionally biased region" description="Basic and acidic residues" evidence="1">
    <location>
        <begin position="408"/>
        <end position="427"/>
    </location>
</feature>
<feature type="region of interest" description="Disordered" evidence="1">
    <location>
        <begin position="2493"/>
        <end position="2638"/>
    </location>
</feature>
<feature type="compositionally biased region" description="Basic and acidic residues" evidence="1">
    <location>
        <begin position="679"/>
        <end position="700"/>
    </location>
</feature>
<evidence type="ECO:0000256" key="1">
    <source>
        <dbReference type="SAM" id="MobiDB-lite"/>
    </source>
</evidence>
<feature type="compositionally biased region" description="Basic and acidic residues" evidence="1">
    <location>
        <begin position="178"/>
        <end position="197"/>
    </location>
</feature>
<keyword evidence="3" id="KW-1185">Reference proteome</keyword>
<feature type="compositionally biased region" description="Basic and acidic residues" evidence="1">
    <location>
        <begin position="1795"/>
        <end position="1811"/>
    </location>
</feature>
<feature type="compositionally biased region" description="Basic and acidic residues" evidence="1">
    <location>
        <begin position="1488"/>
        <end position="1516"/>
    </location>
</feature>
<reference evidence="3" key="1">
    <citation type="journal article" date="2013" name="Nat. Genet.">
        <title>The Capsella rubella genome and the genomic consequences of rapid mating system evolution.</title>
        <authorList>
            <person name="Slotte T."/>
            <person name="Hazzouri K.M."/>
            <person name="Agren J.A."/>
            <person name="Koenig D."/>
            <person name="Maumus F."/>
            <person name="Guo Y.L."/>
            <person name="Steige K."/>
            <person name="Platts A.E."/>
            <person name="Escobar J.S."/>
            <person name="Newman L.K."/>
            <person name="Wang W."/>
            <person name="Mandakova T."/>
            <person name="Vello E."/>
            <person name="Smith L.M."/>
            <person name="Henz S.R."/>
            <person name="Steffen J."/>
            <person name="Takuno S."/>
            <person name="Brandvain Y."/>
            <person name="Coop G."/>
            <person name="Andolfatto P."/>
            <person name="Hu T.T."/>
            <person name="Blanchette M."/>
            <person name="Clark R.M."/>
            <person name="Quesneville H."/>
            <person name="Nordborg M."/>
            <person name="Gaut B.S."/>
            <person name="Lysak M.A."/>
            <person name="Jenkins J."/>
            <person name="Grimwood J."/>
            <person name="Chapman J."/>
            <person name="Prochnik S."/>
            <person name="Shu S."/>
            <person name="Rokhsar D."/>
            <person name="Schmutz J."/>
            <person name="Weigel D."/>
            <person name="Wright S.I."/>
        </authorList>
    </citation>
    <scope>NUCLEOTIDE SEQUENCE [LARGE SCALE GENOMIC DNA]</scope>
    <source>
        <strain evidence="3">cv. Monte Gargano</strain>
    </source>
</reference>
<feature type="region of interest" description="Disordered" evidence="1">
    <location>
        <begin position="2650"/>
        <end position="2690"/>
    </location>
</feature>
<dbReference type="EMBL" id="KB870811">
    <property type="protein sequence ID" value="EOA15883.1"/>
    <property type="molecule type" value="Genomic_DNA"/>
</dbReference>
<feature type="compositionally biased region" description="Basic and acidic residues" evidence="1">
    <location>
        <begin position="823"/>
        <end position="837"/>
    </location>
</feature>
<feature type="compositionally biased region" description="Basic and acidic residues" evidence="1">
    <location>
        <begin position="1207"/>
        <end position="1258"/>
    </location>
</feature>
<protein>
    <submittedName>
        <fullName evidence="2">Uncharacterized protein</fullName>
    </submittedName>
</protein>
<feature type="region of interest" description="Disordered" evidence="1">
    <location>
        <begin position="751"/>
        <end position="869"/>
    </location>
</feature>
<feature type="region of interest" description="Disordered" evidence="1">
    <location>
        <begin position="148"/>
        <end position="277"/>
    </location>
</feature>
<accession>R0GXK9</accession>
<feature type="region of interest" description="Disordered" evidence="1">
    <location>
        <begin position="1166"/>
        <end position="1320"/>
    </location>
</feature>
<feature type="region of interest" description="Disordered" evidence="1">
    <location>
        <begin position="1655"/>
        <end position="1705"/>
    </location>
</feature>
<feature type="compositionally biased region" description="Basic and acidic residues" evidence="1">
    <location>
        <begin position="1869"/>
        <end position="1900"/>
    </location>
</feature>
<evidence type="ECO:0000313" key="3">
    <source>
        <dbReference type="Proteomes" id="UP000029121"/>
    </source>
</evidence>
<feature type="compositionally biased region" description="Basic and acidic residues" evidence="1">
    <location>
        <begin position="1417"/>
        <end position="1444"/>
    </location>
</feature>
<feature type="region of interest" description="Disordered" evidence="1">
    <location>
        <begin position="1727"/>
        <end position="1759"/>
    </location>
</feature>
<dbReference type="eggNOG" id="KOG1181">
    <property type="taxonomic scope" value="Eukaryota"/>
</dbReference>
<feature type="compositionally biased region" description="Basic and acidic residues" evidence="1">
    <location>
        <begin position="268"/>
        <end position="277"/>
    </location>
</feature>
<feature type="compositionally biased region" description="Basic and acidic residues" evidence="1">
    <location>
        <begin position="1395"/>
        <end position="1405"/>
    </location>
</feature>
<feature type="compositionally biased region" description="Basic and acidic residues" evidence="1">
    <location>
        <begin position="2622"/>
        <end position="2632"/>
    </location>
</feature>
<dbReference type="Proteomes" id="UP000029121">
    <property type="component" value="Unassembled WGS sequence"/>
</dbReference>
<feature type="compositionally biased region" description="Low complexity" evidence="1">
    <location>
        <begin position="838"/>
        <end position="847"/>
    </location>
</feature>
<feature type="compositionally biased region" description="Basic and acidic residues" evidence="1">
    <location>
        <begin position="1545"/>
        <end position="1569"/>
    </location>
</feature>
<feature type="region of interest" description="Disordered" evidence="1">
    <location>
        <begin position="908"/>
        <end position="1028"/>
    </location>
</feature>
<feature type="region of interest" description="Disordered" evidence="1">
    <location>
        <begin position="2192"/>
        <end position="2326"/>
    </location>
</feature>
<feature type="compositionally biased region" description="Basic and acidic residues" evidence="1">
    <location>
        <begin position="478"/>
        <end position="489"/>
    </location>
</feature>
<evidence type="ECO:0000313" key="2">
    <source>
        <dbReference type="EMBL" id="EOA15883.1"/>
    </source>
</evidence>
<feature type="compositionally biased region" description="Basic and acidic residues" evidence="1">
    <location>
        <begin position="994"/>
        <end position="1025"/>
    </location>
</feature>
<feature type="region of interest" description="Disordered" evidence="1">
    <location>
        <begin position="542"/>
        <end position="716"/>
    </location>
</feature>
<feature type="compositionally biased region" description="Basic and acidic residues" evidence="1">
    <location>
        <begin position="2593"/>
        <end position="2613"/>
    </location>
</feature>
<sequence length="2690" mass="300919">MDTGLVTIQEPVSTKTHVGEAPAGVILDDSSMEVHKVKLSTVLDDEITSGDCRNNIIPGETNVSEIVNGSGDKETEELKREKVEATKTMSIVEDTKIVSETEKDEQGSIFVHEPESLNKDIEDAKIILSDVTLEKEKEVNITGKPEEVSVEKPVIEEDHTETKHSPEQEDEIGNISKAPEEIPVKTDEVKVEKDSRTVETSVNGTESEHDATVSVEEISRNGDNIVNETVPEKETATDGESLHVIETTHRALPELEKEEDKEETNTDEEPRVNAMEKVETETVKTVIEEPEIIYKEETAVLEPVSMKENAEPVEAIKNSDDAEQISHEVTVDKVKEEDITQKTEEVQEIPSVIETSTLQAEDIEPKASLETKEEVYHSSNDTEEHEPVLGRDVPQCENLEVEAEETKEETKPSLDLKEDKEKVETETVKTVNPADEVRSSAVQEEEFGEHTEPLSSEIKEESHGREESVEVISWETVQEEKTEEKHEVLLDVPSTESKKYQDSEPETAVISNTEEKFEEIPSDLASNIEKNDLQDEKINVDKTVGTQNLEEQRGLATNREEAEQIDQNITDETEEIPVAKPVALPDVESVEKMQKSSVESPSEVSEESSKTLDEKIEEKPEEEEVTLNQEGQVDGSCGLLKTEETVSVPKSSEPGEKAEEESSVIDMTPLQEESSPPNEQKEEKKLEKCEPANEEVKSDEVIEVSSAPLSKDLDVDTVFEAEKMENKKENEEEPAAVDNMQKILETVVAVEPHSSLPSSSAEQEHETASEKIEEKKVEEEPMVQIKTHERQEEVPMAVEEQTIDIEPSLTEICSRDQNQPEEQVEKACSRDEQEKEISSNSESIANETYALHSAEAAEEETATNGELLHDVETTKRVLLEVEKEEEEAELKIDAEPRLDAIEIKEIESEKTVSEDKIVNNEEATVHESESLKGDDHQGENAESVEAIKNSDDAEKISSEVTKDIIKDEDITQTSEAVQECPRVIEIPTTQGDNNESKASQELKEEEDQSSKDTEQHEHVLERDIPQCETLEGEAVDTSTVQEAAILNTLETNISETETEAVHSEMSLDLKVDKEQKEAETVKTVIFSDEVRPSDQVDVQAEEFGEHTEPRTFEISQGREESVEVDSKDIVQSVNSEEKDVNLLDIQSGESEKYQENESVISLVSKMESEDKFEESVETNHNQTLVDVESVEKVQKPALETLPEPSEETSKTSDEKIEDKPIEEFTLHQEGRDEGSDGFKKTEETVSEPERELGEKPQEEESCLQNEQEKEVELQKEQLDKHEPSKEEVSNDQQCPVEEKSDEVIQVSSASPSEGPKDETVVEAEKIGEELVADKIQKDFESAETSSLPSSLEEKEHVTVPEKKEGEEVKDAELTGDMSEKDLEISETTHLSLPAVDEKEDVKAKEIQIPSVTLPLDDQEKVNSTENGETKTNETEDNKPDEHVDSSTLPTFSEKNDDETLIGEAKKGDEEITVGTSRTSQNVCMQQEDFEKLETPKLDESKEDKSQDIAEPIKEVEATSDQALPIENSHADITPSSELVSELDDQTPKQIEDIDEKEHKVEATEGDRNLPVDTSEAYQTPSSDFFSALNGQTPKQVEETHEEERKEEHKLHAEEILPTEIIPRELSDDALVSMLACTEDGQVTLQDNDCVDDVRETKDTQEERPVSVEIEESVGETKPKEPEDAKRDEHFDIPTSSIILEKNDNETQIVEAKKGDEDINETETTVALEISGTSSTSENMSFKQEEFGNPEAPKLEDSKEKIQEIPETDKAIDATNDQILPVEISQEYHTPSSDSASKKVDEVHEEETKEEHTLQVAVDQIILAETSEADQILFKTAPRESFSEAPVSMLASGEDEPVIPQEDNSAIDTLEEKHVSMETEEKVGETKPKESEAEGTEKSDDQVETSTKFTEVEDESTEKTDVAVAELTNDYPPKDAENGDDTYSTLPVVGILTELQNTFETERTINDSASAGDNMIKEPSDQEQHAVDAGVESNDKDPATEIIEANRLQQDESEEAEKIQEENGLAGKSLPIEEINLQEEHKEEVKVQDGISREYEFNVEEKLQEETSAISEYKEEIPADQTLTEVLPGEKILIPSSALPSDELEDVISPAKQEEYKLKQDINASKSEKLNLQEEQKGETHETVKEENQIADIKDEIKNEEEQEIISSDVNKDIEDASELGLGNDFVSRGVEKEELPHSVPENDEEINEVVKSEKQITDPVGVITKASEAEHASNEVHVETQAIPDDTKSNDNRDFSTEVPKVQREEVSADKCLTKEVLSEELQVPSSTVLDDLKNNSNPEAERDLSVQKPSELIQSHQSPNQVEETSFEVKKAQEDTNTNALITHENVQVKDQPKEFEAPAMDKETPEQEHKSIDLTDVQIRGGVQDIGKNVKSEVLEDEIIDDDHDSVVALKEETGLVLTKEKSDAQHVKTVQEDAIKHGDFAEEKKDTFEKIDHEAAKEICQEEIKQTYTVEEEIREELKETNQDCFNNVKNTHDAIEKTQPEIQDIESLSSVSKPQDKTEQKDEVTNQQEREITNEVPKLENPKIAEELQQKDGESENTKDLFSEVKETGPTLKEPARKSLSDLIQKVEGINKTEDATTETHIKEEPKTVEEDENEDADHEHDKDDKTSPDSIVMVEAKDTVSIIKTQKKSQGILSGVGSKVKHSISKVKKVLTGKSSHPTKPSSPK</sequence>
<feature type="compositionally biased region" description="Low complexity" evidence="1">
    <location>
        <begin position="2679"/>
        <end position="2690"/>
    </location>
</feature>
<feature type="compositionally biased region" description="Basic and acidic residues" evidence="1">
    <location>
        <begin position="948"/>
        <end position="969"/>
    </location>
</feature>
<feature type="compositionally biased region" description="Basic and acidic residues" evidence="1">
    <location>
        <begin position="230"/>
        <end position="255"/>
    </location>
</feature>
<feature type="compositionally biased region" description="Basic and acidic residues" evidence="1">
    <location>
        <begin position="607"/>
        <end position="618"/>
    </location>
</feature>
<feature type="compositionally biased region" description="Basic and acidic residues" evidence="1">
    <location>
        <begin position="148"/>
        <end position="167"/>
    </location>
</feature>
<gene>
    <name evidence="2" type="ORF">CARUB_v10003962mg</name>
</gene>
<feature type="compositionally biased region" description="Polar residues" evidence="1">
    <location>
        <begin position="2284"/>
        <end position="2299"/>
    </location>
</feature>
<feature type="compositionally biased region" description="Basic and acidic residues" evidence="1">
    <location>
        <begin position="1674"/>
        <end position="1691"/>
    </location>
</feature>
<name>R0GXK9_9BRAS</name>
<feature type="compositionally biased region" description="Basic and acidic residues" evidence="1">
    <location>
        <begin position="1266"/>
        <end position="1288"/>
    </location>
</feature>
<proteinExistence type="predicted"/>
<feature type="compositionally biased region" description="Basic and acidic residues" evidence="1">
    <location>
        <begin position="2494"/>
        <end position="2503"/>
    </location>
</feature>
<feature type="compositionally biased region" description="Basic and acidic residues" evidence="1">
    <location>
        <begin position="762"/>
        <end position="779"/>
    </location>
</feature>
<feature type="compositionally biased region" description="Basic and acidic residues" evidence="1">
    <location>
        <begin position="448"/>
        <end position="468"/>
    </location>
</feature>
<dbReference type="PANTHER" id="PTHR35511">
    <property type="entry name" value="A-KINASE ANCHOR-LIKE PROTEIN"/>
    <property type="match status" value="1"/>
</dbReference>
<feature type="compositionally biased region" description="Basic and acidic residues" evidence="1">
    <location>
        <begin position="2122"/>
        <end position="2156"/>
    </location>
</feature>
<feature type="region of interest" description="Disordered" evidence="1">
    <location>
        <begin position="1785"/>
        <end position="1811"/>
    </location>
</feature>
<feature type="compositionally biased region" description="Basic and acidic residues" evidence="1">
    <location>
        <begin position="550"/>
        <end position="562"/>
    </location>
</feature>
<dbReference type="PANTHER" id="PTHR35511:SF2">
    <property type="entry name" value="A-KINASE ANCHOR-LIKE PROTEIN"/>
    <property type="match status" value="1"/>
</dbReference>
<feature type="compositionally biased region" description="Basic and acidic residues" evidence="1">
    <location>
        <begin position="1351"/>
        <end position="1383"/>
    </location>
</feature>
<feature type="compositionally biased region" description="Acidic residues" evidence="1">
    <location>
        <begin position="256"/>
        <end position="267"/>
    </location>
</feature>
<feature type="region of interest" description="Disordered" evidence="1">
    <location>
        <begin position="1960"/>
        <end position="2030"/>
    </location>
</feature>
<dbReference type="STRING" id="81985.R0GXK9"/>
<feature type="compositionally biased region" description="Basic and acidic residues" evidence="1">
    <location>
        <begin position="2245"/>
        <end position="2278"/>
    </location>
</feature>
<feature type="compositionally biased region" description="Basic and acidic residues" evidence="1">
    <location>
        <begin position="908"/>
        <end position="939"/>
    </location>
</feature>
<feature type="compositionally biased region" description="Basic and acidic residues" evidence="1">
    <location>
        <begin position="1595"/>
        <end position="1614"/>
    </location>
</feature>
<feature type="compositionally biased region" description="Basic and acidic residues" evidence="1">
    <location>
        <begin position="2518"/>
        <end position="2571"/>
    </location>
</feature>
<feature type="region of interest" description="Disordered" evidence="1">
    <location>
        <begin position="2122"/>
        <end position="2171"/>
    </location>
</feature>
<feature type="compositionally biased region" description="Basic and acidic residues" evidence="1">
    <location>
        <begin position="1974"/>
        <end position="1985"/>
    </location>
</feature>
<feature type="compositionally biased region" description="Basic and acidic residues" evidence="1">
    <location>
        <begin position="363"/>
        <end position="389"/>
    </location>
</feature>